<dbReference type="GO" id="GO:0016829">
    <property type="term" value="F:lyase activity"/>
    <property type="evidence" value="ECO:0007669"/>
    <property type="project" value="UniProtKB-KW"/>
</dbReference>
<dbReference type="RefSeq" id="XP_007725835.1">
    <property type="nucleotide sequence ID" value="XM_007727645.1"/>
</dbReference>
<dbReference type="GeneID" id="19161634"/>
<evidence type="ECO:0000256" key="2">
    <source>
        <dbReference type="ARBA" id="ARBA00023239"/>
    </source>
</evidence>
<dbReference type="Pfam" id="PF01989">
    <property type="entry name" value="AcnX_swivel_put"/>
    <property type="match status" value="1"/>
</dbReference>
<evidence type="ECO:0000256" key="1">
    <source>
        <dbReference type="ARBA" id="ARBA00023004"/>
    </source>
</evidence>
<organism evidence="5 6">
    <name type="scientific">Capronia coronata CBS 617.96</name>
    <dbReference type="NCBI Taxonomy" id="1182541"/>
    <lineage>
        <taxon>Eukaryota</taxon>
        <taxon>Fungi</taxon>
        <taxon>Dikarya</taxon>
        <taxon>Ascomycota</taxon>
        <taxon>Pezizomycotina</taxon>
        <taxon>Eurotiomycetes</taxon>
        <taxon>Chaetothyriomycetidae</taxon>
        <taxon>Chaetothyriales</taxon>
        <taxon>Herpotrichiellaceae</taxon>
        <taxon>Capronia</taxon>
    </lineage>
</organism>
<evidence type="ECO:0000259" key="3">
    <source>
        <dbReference type="Pfam" id="PF01989"/>
    </source>
</evidence>
<dbReference type="Gene3D" id="3.50.30.10">
    <property type="entry name" value="Phosphohistidine domain"/>
    <property type="match status" value="1"/>
</dbReference>
<dbReference type="OrthoDB" id="2594507at2759"/>
<proteinExistence type="predicted"/>
<dbReference type="InterPro" id="IPR007506">
    <property type="entry name" value="PMDh-L-like_dom"/>
</dbReference>
<dbReference type="EMBL" id="AMWN01000006">
    <property type="protein sequence ID" value="EXJ83149.1"/>
    <property type="molecule type" value="Genomic_DNA"/>
</dbReference>
<name>W9YLK0_9EURO</name>
<evidence type="ECO:0000313" key="5">
    <source>
        <dbReference type="EMBL" id="EXJ83149.1"/>
    </source>
</evidence>
<dbReference type="CDD" id="cd01355">
    <property type="entry name" value="AcnX"/>
    <property type="match status" value="1"/>
</dbReference>
<dbReference type="Pfam" id="PF04412">
    <property type="entry name" value="AcnX"/>
    <property type="match status" value="1"/>
</dbReference>
<dbReference type="Proteomes" id="UP000019484">
    <property type="component" value="Unassembled WGS sequence"/>
</dbReference>
<dbReference type="eggNOG" id="ENOG502RQJN">
    <property type="taxonomic scope" value="Eukaryota"/>
</dbReference>
<evidence type="ECO:0000313" key="6">
    <source>
        <dbReference type="Proteomes" id="UP000019484"/>
    </source>
</evidence>
<keyword evidence="2" id="KW-0456">Lyase</keyword>
<sequence length="573" mass="61228">MTIQCRSLVAGAASGDLLVSDVALSFWGGIDADTGIIVDQHHPLKGECIAGRVFGIPAGRGSCTGSGVLLELLLRKRGPAALVFQHVDQILTLGVIVAKAMFGVSIPVVVISSEDFRLLSSGRHVAIVGSELSFDIPALDTDRRHMARLPTTISSNIKLSLKDRAMLAGEIGLASKLAMEILVSMAEMQGARSFLDVSQAHIDACIYIGPASLEFAERFRSLDARFAVPTTLNSISIDQRRWREIGMDATLAVEAQKLAQAYMSMGAAMSFTCAPYLLDTAPTSGENIGWAESNAVVFANSVLGARTQKYPDFLDVCIALTGRAPAAGCHLDEHRLPKLRVDVSSLSGIDDAFWPLLGYHVGKLTGPDIPMICGLEHLEPHVSDLKAFGAAFATTGSAPMFHILGVTPEADEVAKTTSNLPSYQVNRAQLRECWKQLNTAKEPSLGLVSLGNPHFSLEEFETLAARCSTRRKHPDVAVVVTTSRAVCEQALTAGYLDSIQAFGAGLITDTCWCMLGEPVVPLRAKNIMTNSGKYAHYAPGMVMRGVHFASLSSCIDAACSGQVDQGLPAWLCD</sequence>
<comment type="caution">
    <text evidence="5">The sequence shown here is derived from an EMBL/GenBank/DDBJ whole genome shotgun (WGS) entry which is preliminary data.</text>
</comment>
<dbReference type="STRING" id="1182541.W9YLK0"/>
<evidence type="ECO:0000259" key="4">
    <source>
        <dbReference type="Pfam" id="PF04412"/>
    </source>
</evidence>
<dbReference type="InterPro" id="IPR002840">
    <property type="entry name" value="PMDh-S-like_dom"/>
</dbReference>
<feature type="domain" description="Phosphomevalonate dehydratase large subunit-like" evidence="4">
    <location>
        <begin position="157"/>
        <end position="556"/>
    </location>
</feature>
<dbReference type="HOGENOM" id="CLU_018825_2_0_1"/>
<dbReference type="AlphaFoldDB" id="W9YLK0"/>
<gene>
    <name evidence="5" type="ORF">A1O1_06768</name>
</gene>
<accession>W9YLK0</accession>
<protein>
    <recommendedName>
        <fullName evidence="7">Aconitase X catalytic domain-containing protein</fullName>
    </recommendedName>
</protein>
<reference evidence="5 6" key="1">
    <citation type="submission" date="2013-03" db="EMBL/GenBank/DDBJ databases">
        <title>The Genome Sequence of Capronia coronata CBS 617.96.</title>
        <authorList>
            <consortium name="The Broad Institute Genomics Platform"/>
            <person name="Cuomo C."/>
            <person name="de Hoog S."/>
            <person name="Gorbushina A."/>
            <person name="Walker B."/>
            <person name="Young S.K."/>
            <person name="Zeng Q."/>
            <person name="Gargeya S."/>
            <person name="Fitzgerald M."/>
            <person name="Haas B."/>
            <person name="Abouelleil A."/>
            <person name="Allen A.W."/>
            <person name="Alvarado L."/>
            <person name="Arachchi H.M."/>
            <person name="Berlin A.M."/>
            <person name="Chapman S.B."/>
            <person name="Gainer-Dewar J."/>
            <person name="Goldberg J."/>
            <person name="Griggs A."/>
            <person name="Gujja S."/>
            <person name="Hansen M."/>
            <person name="Howarth C."/>
            <person name="Imamovic A."/>
            <person name="Ireland A."/>
            <person name="Larimer J."/>
            <person name="McCowan C."/>
            <person name="Murphy C."/>
            <person name="Pearson M."/>
            <person name="Poon T.W."/>
            <person name="Priest M."/>
            <person name="Roberts A."/>
            <person name="Saif S."/>
            <person name="Shea T."/>
            <person name="Sisk P."/>
            <person name="Sykes S."/>
            <person name="Wortman J."/>
            <person name="Nusbaum C."/>
            <person name="Birren B."/>
        </authorList>
    </citation>
    <scope>NUCLEOTIDE SEQUENCE [LARGE SCALE GENOMIC DNA]</scope>
    <source>
        <strain evidence="5 6">CBS 617.96</strain>
    </source>
</reference>
<evidence type="ECO:0008006" key="7">
    <source>
        <dbReference type="Google" id="ProtNLM"/>
    </source>
</evidence>
<keyword evidence="6" id="KW-1185">Reference proteome</keyword>
<dbReference type="SUPFAM" id="SSF52016">
    <property type="entry name" value="LeuD/IlvD-like"/>
    <property type="match status" value="1"/>
</dbReference>
<dbReference type="InterPro" id="IPR012047">
    <property type="entry name" value="AcnX"/>
</dbReference>
<dbReference type="PANTHER" id="PTHR36577:SF3">
    <property type="entry name" value="DUF521 DOMAIN PROTEIN (AFU_ORTHOLOGUE AFUA_6G00490)"/>
    <property type="match status" value="1"/>
</dbReference>
<dbReference type="PANTHER" id="PTHR36577">
    <property type="entry name" value="DUF521 DOMAIN PROTEIN (AFU_ORTHOLOGUE AFUA_6G00490)"/>
    <property type="match status" value="1"/>
</dbReference>
<dbReference type="CDD" id="cd01356">
    <property type="entry name" value="AcnX_swivel"/>
    <property type="match status" value="1"/>
</dbReference>
<feature type="domain" description="Phosphomevalonate dehydratase small subunit-like" evidence="3">
    <location>
        <begin position="24"/>
        <end position="109"/>
    </location>
</feature>
<dbReference type="PIRSF" id="PIRSF036630">
    <property type="entry name" value="UCP036630"/>
    <property type="match status" value="1"/>
</dbReference>
<keyword evidence="1" id="KW-0408">Iron</keyword>